<reference evidence="2" key="1">
    <citation type="submission" date="2021-11" db="EMBL/GenBank/DDBJ databases">
        <authorList>
            <person name="Rodrigo-Torres L."/>
            <person name="Arahal R. D."/>
            <person name="Lucena T."/>
        </authorList>
    </citation>
    <scope>NUCLEOTIDE SEQUENCE</scope>
    <source>
        <strain evidence="2">CECT 7929</strain>
    </source>
</reference>
<dbReference type="InterPro" id="IPR012902">
    <property type="entry name" value="N_methyl_site"/>
</dbReference>
<evidence type="ECO:0000313" key="3">
    <source>
        <dbReference type="Proteomes" id="UP000838672"/>
    </source>
</evidence>
<dbReference type="Pfam" id="PF07963">
    <property type="entry name" value="N_methyl"/>
    <property type="match status" value="1"/>
</dbReference>
<evidence type="ECO:0000313" key="2">
    <source>
        <dbReference type="EMBL" id="CAH0534471.1"/>
    </source>
</evidence>
<dbReference type="SUPFAM" id="SSF54523">
    <property type="entry name" value="Pili subunits"/>
    <property type="match status" value="1"/>
</dbReference>
<comment type="caution">
    <text evidence="2">The sequence shown here is derived from an EMBL/GenBank/DDBJ whole genome shotgun (WGS) entry which is preliminary data.</text>
</comment>
<evidence type="ECO:0008006" key="4">
    <source>
        <dbReference type="Google" id="ProtNLM"/>
    </source>
</evidence>
<proteinExistence type="predicted"/>
<dbReference type="NCBIfam" id="TIGR02532">
    <property type="entry name" value="IV_pilin_GFxxxE"/>
    <property type="match status" value="1"/>
</dbReference>
<keyword evidence="1" id="KW-0472">Membrane</keyword>
<keyword evidence="3" id="KW-1185">Reference proteome</keyword>
<organism evidence="2 3">
    <name type="scientific">Vibrio stylophorae</name>
    <dbReference type="NCBI Taxonomy" id="659351"/>
    <lineage>
        <taxon>Bacteria</taxon>
        <taxon>Pseudomonadati</taxon>
        <taxon>Pseudomonadota</taxon>
        <taxon>Gammaproteobacteria</taxon>
        <taxon>Vibrionales</taxon>
        <taxon>Vibrionaceae</taxon>
        <taxon>Vibrio</taxon>
    </lineage>
</organism>
<keyword evidence="1" id="KW-1133">Transmembrane helix</keyword>
<evidence type="ECO:0000256" key="1">
    <source>
        <dbReference type="SAM" id="Phobius"/>
    </source>
</evidence>
<dbReference type="PROSITE" id="PS00409">
    <property type="entry name" value="PROKAR_NTER_METHYL"/>
    <property type="match status" value="1"/>
</dbReference>
<accession>A0ABN8DTV1</accession>
<dbReference type="Gene3D" id="3.30.700.10">
    <property type="entry name" value="Glycoprotein, Type 4 Pilin"/>
    <property type="match status" value="1"/>
</dbReference>
<name>A0ABN8DTV1_9VIBR</name>
<dbReference type="PANTHER" id="PTHR30093:SF7">
    <property type="entry name" value="MSHA MAJOR PILIN SUBUNIT MSHA"/>
    <property type="match status" value="1"/>
</dbReference>
<dbReference type="InterPro" id="IPR045584">
    <property type="entry name" value="Pilin-like"/>
</dbReference>
<dbReference type="EMBL" id="CAKLDI010000001">
    <property type="protein sequence ID" value="CAH0534471.1"/>
    <property type="molecule type" value="Genomic_DNA"/>
</dbReference>
<feature type="transmembrane region" description="Helical" evidence="1">
    <location>
        <begin position="6"/>
        <end position="28"/>
    </location>
</feature>
<dbReference type="Proteomes" id="UP000838672">
    <property type="component" value="Unassembled WGS sequence"/>
</dbReference>
<protein>
    <recommendedName>
        <fullName evidence="4">MSHA biogenesis protein MshA</fullName>
    </recommendedName>
</protein>
<keyword evidence="1" id="KW-0812">Transmembrane</keyword>
<dbReference type="PANTHER" id="PTHR30093">
    <property type="entry name" value="GENERAL SECRETION PATHWAY PROTEIN G"/>
    <property type="match status" value="1"/>
</dbReference>
<dbReference type="RefSeq" id="WP_237467134.1">
    <property type="nucleotide sequence ID" value="NZ_CAKLDI010000001.1"/>
</dbReference>
<sequence length="141" mass="14340">MKKQAGFTLIELVVVIVILGILAVTAAPKFLGMQEDARGAALQGVVAAVKGANSQVYAKAAVAGQEKANPGEIDVNGTKVATTFGYVTAADLSKVVELSDWDLGTAGEINFKPAITNCKVTYAAPAADGDAPTITVVESGC</sequence>
<gene>
    <name evidence="2" type="ORF">VST7929_02404</name>
</gene>